<organism evidence="1 2">
    <name type="scientific">Phaeodactylibacter luteus</name>
    <dbReference type="NCBI Taxonomy" id="1564516"/>
    <lineage>
        <taxon>Bacteria</taxon>
        <taxon>Pseudomonadati</taxon>
        <taxon>Bacteroidota</taxon>
        <taxon>Saprospiria</taxon>
        <taxon>Saprospirales</taxon>
        <taxon>Haliscomenobacteraceae</taxon>
        <taxon>Phaeodactylibacter</taxon>
    </lineage>
</organism>
<keyword evidence="2" id="KW-1185">Reference proteome</keyword>
<comment type="caution">
    <text evidence="1">The sequence shown here is derived from an EMBL/GenBank/DDBJ whole genome shotgun (WGS) entry which is preliminary data.</text>
</comment>
<reference evidence="1 2" key="1">
    <citation type="submission" date="2019-08" db="EMBL/GenBank/DDBJ databases">
        <title>Genome of Phaeodactylibacter luteus.</title>
        <authorList>
            <person name="Bowman J.P."/>
        </authorList>
    </citation>
    <scope>NUCLEOTIDE SEQUENCE [LARGE SCALE GENOMIC DNA]</scope>
    <source>
        <strain evidence="1 2">KCTC 42180</strain>
    </source>
</reference>
<accession>A0A5C6RM14</accession>
<dbReference type="Proteomes" id="UP000321580">
    <property type="component" value="Unassembled WGS sequence"/>
</dbReference>
<name>A0A5C6RM14_9BACT</name>
<gene>
    <name evidence="1" type="ORF">FRY97_14580</name>
</gene>
<proteinExistence type="predicted"/>
<dbReference type="RefSeq" id="WP_147168289.1">
    <property type="nucleotide sequence ID" value="NZ_VOOR01000031.1"/>
</dbReference>
<evidence type="ECO:0000313" key="2">
    <source>
        <dbReference type="Proteomes" id="UP000321580"/>
    </source>
</evidence>
<sequence>MTILLLEPAAHYEVAANLAEVLLLRGHRILLVCHGDIATVLPARVAERPELLHYTWAAYRYALKSGAWPKTHLVIWATLPRNKKWAGLLPAEAPALAVVHNWNTWFRPLPSVLLCLNAQFGVRKWAGALGFILFHRRAILSRLSGYLHLGAAGAAAVENSAYLPVPRQVGASTASMLAGPVRIVVPGAVSSNGKDYSSLLRGIHFFSREHAGVKIHLYFLGVCQDKAFQETALQYLGSDAELYFFSSHVPDKVYNSIGARAAALILPLSPVKVFGGIAEYWGETTIPGGVADAQRWGKPLLYAGAGRVKLPYGIAYQSDQELAVLLQKAVQGLLVGETAAASAKEWEVFHTFIEKAALPG</sequence>
<evidence type="ECO:0000313" key="1">
    <source>
        <dbReference type="EMBL" id="TXB62382.1"/>
    </source>
</evidence>
<dbReference type="AlphaFoldDB" id="A0A5C6RM14"/>
<dbReference type="EMBL" id="VOOR01000031">
    <property type="protein sequence ID" value="TXB62382.1"/>
    <property type="molecule type" value="Genomic_DNA"/>
</dbReference>
<protein>
    <recommendedName>
        <fullName evidence="3">Glycosyltransferase family 4 protein</fullName>
    </recommendedName>
</protein>
<dbReference type="OrthoDB" id="4291430at2"/>
<evidence type="ECO:0008006" key="3">
    <source>
        <dbReference type="Google" id="ProtNLM"/>
    </source>
</evidence>